<evidence type="ECO:0000256" key="2">
    <source>
        <dbReference type="SAM" id="SignalP"/>
    </source>
</evidence>
<dbReference type="InterPro" id="IPR059226">
    <property type="entry name" value="Choice_anch_Q_dom"/>
</dbReference>
<feature type="signal peptide" evidence="2">
    <location>
        <begin position="1"/>
        <end position="27"/>
    </location>
</feature>
<keyword evidence="5" id="KW-1185">Reference proteome</keyword>
<dbReference type="InterPro" id="IPR039448">
    <property type="entry name" value="Beta_helix"/>
</dbReference>
<dbReference type="InterPro" id="IPR011050">
    <property type="entry name" value="Pectin_lyase_fold/virulence"/>
</dbReference>
<dbReference type="InterPro" id="IPR006633">
    <property type="entry name" value="Carb-bd_sugar_hydrolysis-dom"/>
</dbReference>
<dbReference type="InterPro" id="IPR012334">
    <property type="entry name" value="Pectin_lyas_fold"/>
</dbReference>
<evidence type="ECO:0000313" key="5">
    <source>
        <dbReference type="Proteomes" id="UP001183176"/>
    </source>
</evidence>
<dbReference type="Gene3D" id="2.160.20.10">
    <property type="entry name" value="Single-stranded right-handed beta-helix, Pectin lyase-like"/>
    <property type="match status" value="1"/>
</dbReference>
<comment type="caution">
    <text evidence="4">The sequence shown here is derived from an EMBL/GenBank/DDBJ whole genome shotgun (WGS) entry which is preliminary data.</text>
</comment>
<gene>
    <name evidence="4" type="ORF">RM423_09250</name>
</gene>
<protein>
    <submittedName>
        <fullName evidence="4">Right-handed parallel beta-helix repeat-containing protein</fullName>
    </submittedName>
</protein>
<reference evidence="5" key="1">
    <citation type="submission" date="2023-07" db="EMBL/GenBank/DDBJ databases">
        <title>30 novel species of actinomycetes from the DSMZ collection.</title>
        <authorList>
            <person name="Nouioui I."/>
        </authorList>
    </citation>
    <scope>NUCLEOTIDE SEQUENCE [LARGE SCALE GENOMIC DNA]</scope>
    <source>
        <strain evidence="5">DSM 44399</strain>
    </source>
</reference>
<feature type="domain" description="Carbohydrate-binding/sugar hydrolysis" evidence="3">
    <location>
        <begin position="56"/>
        <end position="206"/>
    </location>
</feature>
<dbReference type="Proteomes" id="UP001183176">
    <property type="component" value="Unassembled WGS sequence"/>
</dbReference>
<evidence type="ECO:0000259" key="3">
    <source>
        <dbReference type="SMART" id="SM00722"/>
    </source>
</evidence>
<dbReference type="EMBL" id="JAVREH010000008">
    <property type="protein sequence ID" value="MDT0261578.1"/>
    <property type="molecule type" value="Genomic_DNA"/>
</dbReference>
<proteinExistence type="predicted"/>
<dbReference type="RefSeq" id="WP_311422732.1">
    <property type="nucleotide sequence ID" value="NZ_JAVREH010000008.1"/>
</dbReference>
<dbReference type="InterPro" id="IPR051550">
    <property type="entry name" value="SCF-Subunits/Alg-Epimerases"/>
</dbReference>
<name>A0ABU2JBE4_9ACTN</name>
<dbReference type="PANTHER" id="PTHR22990">
    <property type="entry name" value="F-BOX ONLY PROTEIN"/>
    <property type="match status" value="1"/>
</dbReference>
<feature type="chain" id="PRO_5047415144" evidence="2">
    <location>
        <begin position="28"/>
        <end position="547"/>
    </location>
</feature>
<dbReference type="SMART" id="SM00722">
    <property type="entry name" value="CASH"/>
    <property type="match status" value="2"/>
</dbReference>
<keyword evidence="1" id="KW-0677">Repeat</keyword>
<keyword evidence="2" id="KW-0732">Signal</keyword>
<accession>A0ABU2JBE4</accession>
<dbReference type="SUPFAM" id="SSF51126">
    <property type="entry name" value="Pectin lyase-like"/>
    <property type="match status" value="2"/>
</dbReference>
<sequence length="547" mass="55139">MKRVLAGASTAAVVCALVSVTSPAAHAAGATLSVPSRYRTITAAIAAARSGDTVLVAPGTYRENITISGKYVKVKASSSNPAQTVIAGNSGRSPVMFQNVPSSGGASLQGFRIVSGSAPSGQGGAITVANNASPRIQGNDIESNRSEDGGGILVYNHSSPTIIYNTIKNNTASTFGGGVFAVIGSSPQIYGNTITGNHAYGGGGIYLEDDVSHTSYRSTPNVSRNNITNNRASQAGGGIMLRTGVNAVIARNTISGNAAPYGGGIHLETTGSTPTVTTNVITGNSAITSASQPGSGSGGGIAVFGKSRPGIGHNTITGNRASKFGGGIVLAESSVSVVTGNNIAKNSVVGTEAGAAGGGIFEANSDSQMVNNVLRQNTAPVGGGVAVSGTGSWTLVNNTVVSNTATQGGQAAGGGLYVSRKTSGKMSVVNNVFNSNNDYQIFEYGAFATYYNNLVTNDGRGMFFSFSAHPITTISALNNSAQVYAVDNVTGSPGFLNGPAFDYRIAASSPAVDTARSVGAPTVDIRNVHRPTGVRADIGAYEYKPGA</sequence>
<dbReference type="NCBIfam" id="NF041518">
    <property type="entry name" value="choice_anch_Q"/>
    <property type="match status" value="1"/>
</dbReference>
<feature type="domain" description="Carbohydrate-binding/sugar hydrolysis" evidence="3">
    <location>
        <begin position="220"/>
        <end position="354"/>
    </location>
</feature>
<evidence type="ECO:0000256" key="1">
    <source>
        <dbReference type="ARBA" id="ARBA00022737"/>
    </source>
</evidence>
<dbReference type="Pfam" id="PF13229">
    <property type="entry name" value="Beta_helix"/>
    <property type="match status" value="3"/>
</dbReference>
<dbReference type="InterPro" id="IPR006626">
    <property type="entry name" value="PbH1"/>
</dbReference>
<dbReference type="SMART" id="SM00710">
    <property type="entry name" value="PbH1"/>
    <property type="match status" value="11"/>
</dbReference>
<dbReference type="PANTHER" id="PTHR22990:SF15">
    <property type="entry name" value="F-BOX ONLY PROTEIN 10"/>
    <property type="match status" value="1"/>
</dbReference>
<evidence type="ECO:0000313" key="4">
    <source>
        <dbReference type="EMBL" id="MDT0261578.1"/>
    </source>
</evidence>
<organism evidence="4 5">
    <name type="scientific">Jatrophihabitans lederbergiae</name>
    <dbReference type="NCBI Taxonomy" id="3075547"/>
    <lineage>
        <taxon>Bacteria</taxon>
        <taxon>Bacillati</taxon>
        <taxon>Actinomycetota</taxon>
        <taxon>Actinomycetes</taxon>
        <taxon>Jatrophihabitantales</taxon>
        <taxon>Jatrophihabitantaceae</taxon>
        <taxon>Jatrophihabitans</taxon>
    </lineage>
</organism>